<protein>
    <submittedName>
        <fullName evidence="2">Uncharacterized protein</fullName>
    </submittedName>
</protein>
<dbReference type="EMBL" id="JAIZPD010000003">
    <property type="protein sequence ID" value="KAH0965847.1"/>
    <property type="molecule type" value="Genomic_DNA"/>
</dbReference>
<comment type="caution">
    <text evidence="2">The sequence shown here is derived from an EMBL/GenBank/DDBJ whole genome shotgun (WGS) entry which is preliminary data.</text>
</comment>
<name>A0A9P8N738_9HYPO</name>
<accession>A0A9P8N738</accession>
<keyword evidence="3" id="KW-1185">Reference proteome</keyword>
<dbReference type="GeneID" id="68352992"/>
<evidence type="ECO:0000313" key="2">
    <source>
        <dbReference type="EMBL" id="KAH0965847.1"/>
    </source>
</evidence>
<keyword evidence="1" id="KW-1133">Transmembrane helix</keyword>
<keyword evidence="1" id="KW-0472">Membrane</keyword>
<evidence type="ECO:0000313" key="3">
    <source>
        <dbReference type="Proteomes" id="UP000824596"/>
    </source>
</evidence>
<dbReference type="AlphaFoldDB" id="A0A9P8N738"/>
<organism evidence="2 3">
    <name type="scientific">Hirsutella rhossiliensis</name>
    <dbReference type="NCBI Taxonomy" id="111463"/>
    <lineage>
        <taxon>Eukaryota</taxon>
        <taxon>Fungi</taxon>
        <taxon>Dikarya</taxon>
        <taxon>Ascomycota</taxon>
        <taxon>Pezizomycotina</taxon>
        <taxon>Sordariomycetes</taxon>
        <taxon>Hypocreomycetidae</taxon>
        <taxon>Hypocreales</taxon>
        <taxon>Ophiocordycipitaceae</taxon>
        <taxon>Hirsutella</taxon>
    </lineage>
</organism>
<feature type="transmembrane region" description="Helical" evidence="1">
    <location>
        <begin position="12"/>
        <end position="35"/>
    </location>
</feature>
<sequence length="89" mass="9938">MPLVAASNLWDQAVVLLITALAAFVLGFVVGVFNVRGHVISPKRHNKRRQKLSDAFDSDETDVEDDLILDHAPNWANSEETDRQQGLRV</sequence>
<keyword evidence="1" id="KW-0812">Transmembrane</keyword>
<proteinExistence type="predicted"/>
<reference evidence="2" key="1">
    <citation type="submission" date="2021-09" db="EMBL/GenBank/DDBJ databases">
        <title>A high-quality genome of the endoparasitic fungus Hirsutella rhossiliensis with a comparison of Hirsutella genomes reveals transposable elements contributing to genome size variation.</title>
        <authorList>
            <person name="Lin R."/>
            <person name="Jiao Y."/>
            <person name="Sun X."/>
            <person name="Ling J."/>
            <person name="Xie B."/>
            <person name="Cheng X."/>
        </authorList>
    </citation>
    <scope>NUCLEOTIDE SEQUENCE</scope>
    <source>
        <strain evidence="2">HR02</strain>
    </source>
</reference>
<evidence type="ECO:0000256" key="1">
    <source>
        <dbReference type="SAM" id="Phobius"/>
    </source>
</evidence>
<gene>
    <name evidence="2" type="ORF">HRG_03863</name>
</gene>
<dbReference type="Proteomes" id="UP000824596">
    <property type="component" value="Unassembled WGS sequence"/>
</dbReference>
<dbReference type="RefSeq" id="XP_044723360.1">
    <property type="nucleotide sequence ID" value="XM_044862334.1"/>
</dbReference>